<reference evidence="3 4" key="1">
    <citation type="journal article" date="2022" name="G3 (Bethesda)">
        <title>Whole-genome sequence and methylome profiling of the almond [Prunus dulcis (Mill.) D.A. Webb] cultivar 'Nonpareil'.</title>
        <authorList>
            <person name="D'Amico-Willman K.M."/>
            <person name="Ouma W.Z."/>
            <person name="Meulia T."/>
            <person name="Sideli G.M."/>
            <person name="Gradziel T.M."/>
            <person name="Fresnedo-Ramirez J."/>
        </authorList>
    </citation>
    <scope>NUCLEOTIDE SEQUENCE [LARGE SCALE GENOMIC DNA]</scope>
    <source>
        <strain evidence="3">Clone GOH B32 T37-40</strain>
    </source>
</reference>
<accession>A0AAD4WIQ8</accession>
<keyword evidence="1" id="KW-0732">Signal</keyword>
<evidence type="ECO:0000313" key="3">
    <source>
        <dbReference type="EMBL" id="KAI5344175.1"/>
    </source>
</evidence>
<keyword evidence="4" id="KW-1185">Reference proteome</keyword>
<feature type="signal peptide" evidence="1">
    <location>
        <begin position="1"/>
        <end position="16"/>
    </location>
</feature>
<dbReference type="InterPro" id="IPR036397">
    <property type="entry name" value="RNaseH_sf"/>
</dbReference>
<gene>
    <name evidence="3" type="ORF">L3X38_012052</name>
</gene>
<dbReference type="Gene3D" id="3.30.420.10">
    <property type="entry name" value="Ribonuclease H-like superfamily/Ribonuclease H"/>
    <property type="match status" value="1"/>
</dbReference>
<dbReference type="InterPro" id="IPR002156">
    <property type="entry name" value="RNaseH_domain"/>
</dbReference>
<dbReference type="InterPro" id="IPR043502">
    <property type="entry name" value="DNA/RNA_pol_sf"/>
</dbReference>
<dbReference type="GO" id="GO:0003676">
    <property type="term" value="F:nucleic acid binding"/>
    <property type="evidence" value="ECO:0007669"/>
    <property type="project" value="InterPro"/>
</dbReference>
<comment type="caution">
    <text evidence="3">The sequence shown here is derived from an EMBL/GenBank/DDBJ whole genome shotgun (WGS) entry which is preliminary data.</text>
</comment>
<evidence type="ECO:0000313" key="4">
    <source>
        <dbReference type="Proteomes" id="UP001054821"/>
    </source>
</evidence>
<dbReference type="EMBL" id="JAJFAZ020000002">
    <property type="protein sequence ID" value="KAI5344175.1"/>
    <property type="molecule type" value="Genomic_DNA"/>
</dbReference>
<feature type="chain" id="PRO_5042204547" description="RNase H type-1 domain-containing protein" evidence="1">
    <location>
        <begin position="17"/>
        <end position="188"/>
    </location>
</feature>
<dbReference type="SUPFAM" id="SSF53098">
    <property type="entry name" value="Ribonuclease H-like"/>
    <property type="match status" value="1"/>
</dbReference>
<evidence type="ECO:0000256" key="1">
    <source>
        <dbReference type="SAM" id="SignalP"/>
    </source>
</evidence>
<protein>
    <recommendedName>
        <fullName evidence="2">RNase H type-1 domain-containing protein</fullName>
    </recommendedName>
</protein>
<dbReference type="SUPFAM" id="SSF56672">
    <property type="entry name" value="DNA/RNA polymerases"/>
    <property type="match status" value="1"/>
</dbReference>
<dbReference type="AlphaFoldDB" id="A0AAD4WIQ8"/>
<organism evidence="3 4">
    <name type="scientific">Prunus dulcis</name>
    <name type="common">Almond</name>
    <name type="synonym">Amygdalus dulcis</name>
    <dbReference type="NCBI Taxonomy" id="3755"/>
    <lineage>
        <taxon>Eukaryota</taxon>
        <taxon>Viridiplantae</taxon>
        <taxon>Streptophyta</taxon>
        <taxon>Embryophyta</taxon>
        <taxon>Tracheophyta</taxon>
        <taxon>Spermatophyta</taxon>
        <taxon>Magnoliopsida</taxon>
        <taxon>eudicotyledons</taxon>
        <taxon>Gunneridae</taxon>
        <taxon>Pentapetalae</taxon>
        <taxon>rosids</taxon>
        <taxon>fabids</taxon>
        <taxon>Rosales</taxon>
        <taxon>Rosaceae</taxon>
        <taxon>Amygdaloideae</taxon>
        <taxon>Amygdaleae</taxon>
        <taxon>Prunus</taxon>
    </lineage>
</organism>
<dbReference type="PANTHER" id="PTHR48475">
    <property type="entry name" value="RIBONUCLEASE H"/>
    <property type="match status" value="1"/>
</dbReference>
<name>A0AAD4WIQ8_PRUDU</name>
<dbReference type="InterPro" id="IPR012337">
    <property type="entry name" value="RNaseH-like_sf"/>
</dbReference>
<evidence type="ECO:0000259" key="2">
    <source>
        <dbReference type="PROSITE" id="PS50879"/>
    </source>
</evidence>
<proteinExistence type="predicted"/>
<dbReference type="GO" id="GO:0004523">
    <property type="term" value="F:RNA-DNA hybrid ribonuclease activity"/>
    <property type="evidence" value="ECO:0007669"/>
    <property type="project" value="InterPro"/>
</dbReference>
<feature type="domain" description="RNase H type-1" evidence="2">
    <location>
        <begin position="79"/>
        <end position="188"/>
    </location>
</feature>
<dbReference type="PROSITE" id="PS50879">
    <property type="entry name" value="RNASE_H_1"/>
    <property type="match status" value="1"/>
</dbReference>
<sequence>MIYLSVLITAVSYVLIQPRDSAEHPVHYVSKVLQDTEVLYPNIEKLAFALASVATQLIIEPNLPLSQDYAANKGTLDLTQPLWTLYVDGSSNAQGCGAGLVLISPDKVVLEYALRFKFHASNNNEAEYKALLAGLWLPKELDAMQIQIFSDSQLVVHQVNQDFTPRTSLLQPISSMPATCLQTSTLIL</sequence>
<dbReference type="PANTHER" id="PTHR48475:SF2">
    <property type="entry name" value="RIBONUCLEASE H"/>
    <property type="match status" value="1"/>
</dbReference>
<dbReference type="Pfam" id="PF13456">
    <property type="entry name" value="RVT_3"/>
    <property type="match status" value="1"/>
</dbReference>
<dbReference type="Proteomes" id="UP001054821">
    <property type="component" value="Chromosome 2"/>
</dbReference>